<dbReference type="RefSeq" id="WP_002686769.1">
    <property type="nucleotide sequence ID" value="NZ_CM001794.1"/>
</dbReference>
<sequence length="254" mass="28696">MVVVTFSSLKGGTGKSSAAIIVSMALKSAGKRVLGIDMDINNSFSFYFLEDGNESERKNIAYALQGDNLLDFIIHTNKGVDIIPSSLRLVDLRAMSTSILKRLIPSLENAYDIVIIDTAPTYDNIVLNAVNASDYVITPINYSQFDFNSSIFLGQKLRMETEHFDKWFLFFNGHESRYDGNPESLQNQYKELFKQNKTFGTKVLDITFPFTRNIRKFADAGEIIQNKGQTAKLHKSVCDLCSVIMDEEIRPEKF</sequence>
<dbReference type="SUPFAM" id="SSF52540">
    <property type="entry name" value="P-loop containing nucleoside triphosphate hydrolases"/>
    <property type="match status" value="1"/>
</dbReference>
<dbReference type="Gene3D" id="3.40.50.300">
    <property type="entry name" value="P-loop containing nucleotide triphosphate hydrolases"/>
    <property type="match status" value="1"/>
</dbReference>
<dbReference type="PANTHER" id="PTHR13696:SF52">
    <property type="entry name" value="PARA FAMILY PROTEIN CT_582"/>
    <property type="match status" value="1"/>
</dbReference>
<dbReference type="InterPro" id="IPR027417">
    <property type="entry name" value="P-loop_NTPase"/>
</dbReference>
<proteinExistence type="predicted"/>
<dbReference type="CDD" id="cd02042">
    <property type="entry name" value="ParAB_family"/>
    <property type="match status" value="1"/>
</dbReference>
<reference evidence="2" key="1">
    <citation type="submission" date="2012-01" db="EMBL/GenBank/DDBJ databases">
        <title>The Genome Sequence of Treponema denticola H1-T.</title>
        <authorList>
            <consortium name="The Broad Institute Genome Sequencing Platform"/>
            <person name="Earl A."/>
            <person name="Ward D."/>
            <person name="Feldgarden M."/>
            <person name="Gevers D."/>
            <person name="Blanton J.M."/>
            <person name="Fenno C.J."/>
            <person name="Baranova O.V."/>
            <person name="Mathney J."/>
            <person name="Dewhirst F.E."/>
            <person name="Izard J."/>
            <person name="Young S.K."/>
            <person name="Zeng Q."/>
            <person name="Gargeya S."/>
            <person name="Fitzgerald M."/>
            <person name="Haas B."/>
            <person name="Abouelleil A."/>
            <person name="Alvarado L."/>
            <person name="Arachchi H.M."/>
            <person name="Berlin A."/>
            <person name="Chapman S.B."/>
            <person name="Gearin G."/>
            <person name="Goldberg J."/>
            <person name="Griggs A."/>
            <person name="Gujja S."/>
            <person name="Hansen M."/>
            <person name="Heiman D."/>
            <person name="Howarth C."/>
            <person name="Larimer J."/>
            <person name="Lui A."/>
            <person name="MacDonald P.J.P."/>
            <person name="McCowen C."/>
            <person name="Montmayeur A."/>
            <person name="Murphy C."/>
            <person name="Neiman D."/>
            <person name="Pearson M."/>
            <person name="Priest M."/>
            <person name="Roberts A."/>
            <person name="Saif S."/>
            <person name="Shea T."/>
            <person name="Sisk P."/>
            <person name="Stolte C."/>
            <person name="Sykes S."/>
            <person name="Wortman J."/>
            <person name="Nusbaum C."/>
            <person name="Birren B."/>
        </authorList>
    </citation>
    <scope>NUCLEOTIDE SEQUENCE [LARGE SCALE GENOMIC DNA]</scope>
    <source>
        <strain evidence="2">H1-T</strain>
    </source>
</reference>
<feature type="domain" description="AAA" evidence="1">
    <location>
        <begin position="3"/>
        <end position="146"/>
    </location>
</feature>
<accession>M2BZ97</accession>
<dbReference type="Pfam" id="PF13614">
    <property type="entry name" value="AAA_31"/>
    <property type="match status" value="1"/>
</dbReference>
<dbReference type="InterPro" id="IPR025669">
    <property type="entry name" value="AAA_dom"/>
</dbReference>
<dbReference type="InterPro" id="IPR050678">
    <property type="entry name" value="DNA_Partitioning_ATPase"/>
</dbReference>
<comment type="caution">
    <text evidence="2">The sequence shown here is derived from an EMBL/GenBank/DDBJ whole genome shotgun (WGS) entry which is preliminary data.</text>
</comment>
<gene>
    <name evidence="2" type="ORF">HMPREF9725_00084</name>
</gene>
<protein>
    <recommendedName>
        <fullName evidence="1">AAA domain-containing protein</fullName>
    </recommendedName>
</protein>
<dbReference type="AlphaFoldDB" id="M2BZ97"/>
<dbReference type="Proteomes" id="UP000011708">
    <property type="component" value="Chromosome"/>
</dbReference>
<evidence type="ECO:0000259" key="1">
    <source>
        <dbReference type="Pfam" id="PF13614"/>
    </source>
</evidence>
<organism evidence="2">
    <name type="scientific">Treponema denticola H1-T</name>
    <dbReference type="NCBI Taxonomy" id="999431"/>
    <lineage>
        <taxon>Bacteria</taxon>
        <taxon>Pseudomonadati</taxon>
        <taxon>Spirochaetota</taxon>
        <taxon>Spirochaetia</taxon>
        <taxon>Spirochaetales</taxon>
        <taxon>Treponemataceae</taxon>
        <taxon>Treponema</taxon>
    </lineage>
</organism>
<dbReference type="EMBL" id="AGDW01000001">
    <property type="protein sequence ID" value="EMB34545.1"/>
    <property type="molecule type" value="Genomic_DNA"/>
</dbReference>
<dbReference type="PATRIC" id="fig|999431.4.peg.87"/>
<name>M2BZ97_TREDN</name>
<dbReference type="HOGENOM" id="CLU_037612_4_0_12"/>
<dbReference type="PANTHER" id="PTHR13696">
    <property type="entry name" value="P-LOOP CONTAINING NUCLEOSIDE TRIPHOSPHATE HYDROLASE"/>
    <property type="match status" value="1"/>
</dbReference>
<evidence type="ECO:0000313" key="2">
    <source>
        <dbReference type="EMBL" id="EMB34545.1"/>
    </source>
</evidence>